<evidence type="ECO:0000313" key="3">
    <source>
        <dbReference type="EMBL" id="KAL3688873.1"/>
    </source>
</evidence>
<organism evidence="3 4">
    <name type="scientific">Riccia sorocarpa</name>
    <dbReference type="NCBI Taxonomy" id="122646"/>
    <lineage>
        <taxon>Eukaryota</taxon>
        <taxon>Viridiplantae</taxon>
        <taxon>Streptophyta</taxon>
        <taxon>Embryophyta</taxon>
        <taxon>Marchantiophyta</taxon>
        <taxon>Marchantiopsida</taxon>
        <taxon>Marchantiidae</taxon>
        <taxon>Marchantiales</taxon>
        <taxon>Ricciaceae</taxon>
        <taxon>Riccia</taxon>
    </lineage>
</organism>
<feature type="region of interest" description="Disordered" evidence="2">
    <location>
        <begin position="86"/>
        <end position="120"/>
    </location>
</feature>
<reference evidence="3 4" key="1">
    <citation type="submission" date="2024-09" db="EMBL/GenBank/DDBJ databases">
        <title>Chromosome-scale assembly of Riccia sorocarpa.</title>
        <authorList>
            <person name="Paukszto L."/>
        </authorList>
    </citation>
    <scope>NUCLEOTIDE SEQUENCE [LARGE SCALE GENOMIC DNA]</scope>
    <source>
        <strain evidence="3">LP-2024</strain>
        <tissue evidence="3">Aerial parts of the thallus</tissue>
    </source>
</reference>
<sequence length="120" mass="13720">MELCRKNFEEQNLSLRDEITDLEKEFDELNRGEDARKKQLLELDESIVEEEEKGRMLVSMKEKVIREIASNSIKVEKMEAVVERAVKESGTRRAGNSRPRTETAAKSIAGTKQILGKPDL</sequence>
<comment type="caution">
    <text evidence="3">The sequence shown here is derived from an EMBL/GenBank/DDBJ whole genome shotgun (WGS) entry which is preliminary data.</text>
</comment>
<proteinExistence type="predicted"/>
<dbReference type="EMBL" id="JBJQOH010000004">
    <property type="protein sequence ID" value="KAL3688873.1"/>
    <property type="molecule type" value="Genomic_DNA"/>
</dbReference>
<keyword evidence="4" id="KW-1185">Reference proteome</keyword>
<keyword evidence="1" id="KW-0175">Coiled coil</keyword>
<accession>A0ABD3HBV1</accession>
<evidence type="ECO:0000313" key="4">
    <source>
        <dbReference type="Proteomes" id="UP001633002"/>
    </source>
</evidence>
<dbReference type="Proteomes" id="UP001633002">
    <property type="component" value="Unassembled WGS sequence"/>
</dbReference>
<name>A0ABD3HBV1_9MARC</name>
<feature type="coiled-coil region" evidence="1">
    <location>
        <begin position="5"/>
        <end position="32"/>
    </location>
</feature>
<evidence type="ECO:0000256" key="1">
    <source>
        <dbReference type="SAM" id="Coils"/>
    </source>
</evidence>
<protein>
    <submittedName>
        <fullName evidence="3">Uncharacterized protein</fullName>
    </submittedName>
</protein>
<gene>
    <name evidence="3" type="ORF">R1sor_015182</name>
</gene>
<dbReference type="AlphaFoldDB" id="A0ABD3HBV1"/>
<evidence type="ECO:0000256" key="2">
    <source>
        <dbReference type="SAM" id="MobiDB-lite"/>
    </source>
</evidence>